<evidence type="ECO:0000256" key="3">
    <source>
        <dbReference type="ARBA" id="ARBA00022692"/>
    </source>
</evidence>
<name>A0A834HTA1_RHYFE</name>
<organism evidence="8 9">
    <name type="scientific">Rhynchophorus ferrugineus</name>
    <name type="common">Red palm weevil</name>
    <name type="synonym">Curculio ferrugineus</name>
    <dbReference type="NCBI Taxonomy" id="354439"/>
    <lineage>
        <taxon>Eukaryota</taxon>
        <taxon>Metazoa</taxon>
        <taxon>Ecdysozoa</taxon>
        <taxon>Arthropoda</taxon>
        <taxon>Hexapoda</taxon>
        <taxon>Insecta</taxon>
        <taxon>Pterygota</taxon>
        <taxon>Neoptera</taxon>
        <taxon>Endopterygota</taxon>
        <taxon>Coleoptera</taxon>
        <taxon>Polyphaga</taxon>
        <taxon>Cucujiformia</taxon>
        <taxon>Curculionidae</taxon>
        <taxon>Dryophthorinae</taxon>
        <taxon>Rhynchophorus</taxon>
    </lineage>
</organism>
<comment type="similarity">
    <text evidence="2">Belongs to the PA-phosphatase related phosphoesterase family.</text>
</comment>
<evidence type="ECO:0000259" key="7">
    <source>
        <dbReference type="SMART" id="SM00014"/>
    </source>
</evidence>
<dbReference type="SMART" id="SM00014">
    <property type="entry name" value="acidPPc"/>
    <property type="match status" value="1"/>
</dbReference>
<dbReference type="GO" id="GO:0006644">
    <property type="term" value="P:phospholipid metabolic process"/>
    <property type="evidence" value="ECO:0007669"/>
    <property type="project" value="InterPro"/>
</dbReference>
<dbReference type="GO" id="GO:0008195">
    <property type="term" value="F:phosphatidate phosphatase activity"/>
    <property type="evidence" value="ECO:0007669"/>
    <property type="project" value="TreeGrafter"/>
</dbReference>
<dbReference type="AlphaFoldDB" id="A0A834HTA1"/>
<dbReference type="GO" id="GO:0007165">
    <property type="term" value="P:signal transduction"/>
    <property type="evidence" value="ECO:0007669"/>
    <property type="project" value="TreeGrafter"/>
</dbReference>
<protein>
    <recommendedName>
        <fullName evidence="7">Phosphatidic acid phosphatase type 2/haloperoxidase domain-containing protein</fullName>
    </recommendedName>
</protein>
<sequence>MVEKKRIEKAIWEARADYDVRRLPIVKFLDENGKISKQSVINALKPPYPAKYYLNIVLFSFTLVVFLLWNYGLIPGQKLGFFCNDPLFSHKYNGDTVSPTVLGIGIGTLPFFVYFSIEFTRQEQWTEIFTLPSFFNFYVYAKEFIIGLVTVGGFTEIAKTIVGEHRPHFFDTCRPDTNLNCTNGIYVHTYTCTNTNVSQLEMIDASRSFPSGHSSMAWFTAIFCSYVVHRRLSSHVSGTAIKVLMVGMCLTFGLTCSLTRITDRRHHWWDVLIGTMIGLIGSAYIIQKTQRKILLLRKQLEEAGMNDTNHKTIDNIES</sequence>
<dbReference type="PANTHER" id="PTHR10165">
    <property type="entry name" value="LIPID PHOSPHATE PHOSPHATASE"/>
    <property type="match status" value="1"/>
</dbReference>
<dbReference type="GO" id="GO:0005886">
    <property type="term" value="C:plasma membrane"/>
    <property type="evidence" value="ECO:0007669"/>
    <property type="project" value="TreeGrafter"/>
</dbReference>
<feature type="transmembrane region" description="Helical" evidence="6">
    <location>
        <begin position="267"/>
        <end position="286"/>
    </location>
</feature>
<dbReference type="Proteomes" id="UP000625711">
    <property type="component" value="Unassembled WGS sequence"/>
</dbReference>
<reference evidence="8" key="1">
    <citation type="submission" date="2020-08" db="EMBL/GenBank/DDBJ databases">
        <title>Genome sequencing and assembly of the red palm weevil Rhynchophorus ferrugineus.</title>
        <authorList>
            <person name="Dias G.B."/>
            <person name="Bergman C.M."/>
            <person name="Manee M."/>
        </authorList>
    </citation>
    <scope>NUCLEOTIDE SEQUENCE</scope>
    <source>
        <strain evidence="8">AA-2017</strain>
        <tissue evidence="8">Whole larva</tissue>
    </source>
</reference>
<gene>
    <name evidence="8" type="ORF">GWI33_019996</name>
</gene>
<feature type="transmembrane region" description="Helical" evidence="6">
    <location>
        <begin position="97"/>
        <end position="117"/>
    </location>
</feature>
<dbReference type="SUPFAM" id="SSF48317">
    <property type="entry name" value="Acid phosphatase/Vanadium-dependent haloperoxidase"/>
    <property type="match status" value="1"/>
</dbReference>
<dbReference type="EMBL" id="JAACXV010014517">
    <property type="protein sequence ID" value="KAF7266704.1"/>
    <property type="molecule type" value="Genomic_DNA"/>
</dbReference>
<evidence type="ECO:0000256" key="2">
    <source>
        <dbReference type="ARBA" id="ARBA00008816"/>
    </source>
</evidence>
<keyword evidence="4 6" id="KW-1133">Transmembrane helix</keyword>
<keyword evidence="3 6" id="KW-0812">Transmembrane</keyword>
<comment type="subcellular location">
    <subcellularLocation>
        <location evidence="1">Membrane</location>
        <topology evidence="1">Multi-pass membrane protein</topology>
    </subcellularLocation>
</comment>
<dbReference type="PANTHER" id="PTHR10165:SF103">
    <property type="entry name" value="PHOSPHOLIPID PHOSPHATASE HOMOLOG 1.2 HOMOLOG"/>
    <property type="match status" value="1"/>
</dbReference>
<dbReference type="Gene3D" id="1.20.144.10">
    <property type="entry name" value="Phosphatidic acid phosphatase type 2/haloperoxidase"/>
    <property type="match status" value="1"/>
</dbReference>
<evidence type="ECO:0000313" key="9">
    <source>
        <dbReference type="Proteomes" id="UP000625711"/>
    </source>
</evidence>
<accession>A0A834HTA1</accession>
<proteinExistence type="inferred from homology"/>
<dbReference type="InterPro" id="IPR000326">
    <property type="entry name" value="PAP2/HPO"/>
</dbReference>
<keyword evidence="9" id="KW-1185">Reference proteome</keyword>
<dbReference type="Pfam" id="PF01569">
    <property type="entry name" value="PAP2"/>
    <property type="match status" value="1"/>
</dbReference>
<feature type="transmembrane region" description="Helical" evidence="6">
    <location>
        <begin position="240"/>
        <end position="261"/>
    </location>
</feature>
<evidence type="ECO:0000256" key="6">
    <source>
        <dbReference type="SAM" id="Phobius"/>
    </source>
</evidence>
<feature type="transmembrane region" description="Helical" evidence="6">
    <location>
        <begin position="52"/>
        <end position="72"/>
    </location>
</feature>
<dbReference type="InterPro" id="IPR043216">
    <property type="entry name" value="PAP-like"/>
</dbReference>
<evidence type="ECO:0000256" key="4">
    <source>
        <dbReference type="ARBA" id="ARBA00022989"/>
    </source>
</evidence>
<dbReference type="InterPro" id="IPR036938">
    <property type="entry name" value="PAP2/HPO_sf"/>
</dbReference>
<dbReference type="OrthoDB" id="8907274at2759"/>
<evidence type="ECO:0000256" key="5">
    <source>
        <dbReference type="ARBA" id="ARBA00023136"/>
    </source>
</evidence>
<dbReference type="GO" id="GO:0046839">
    <property type="term" value="P:phospholipid dephosphorylation"/>
    <property type="evidence" value="ECO:0007669"/>
    <property type="project" value="TreeGrafter"/>
</dbReference>
<evidence type="ECO:0000256" key="1">
    <source>
        <dbReference type="ARBA" id="ARBA00004141"/>
    </source>
</evidence>
<feature type="domain" description="Phosphatidic acid phosphatase type 2/haloperoxidase" evidence="7">
    <location>
        <begin position="141"/>
        <end position="286"/>
    </location>
</feature>
<evidence type="ECO:0000313" key="8">
    <source>
        <dbReference type="EMBL" id="KAF7266704.1"/>
    </source>
</evidence>
<keyword evidence="5 6" id="KW-0472">Membrane</keyword>
<comment type="caution">
    <text evidence="8">The sequence shown here is derived from an EMBL/GenBank/DDBJ whole genome shotgun (WGS) entry which is preliminary data.</text>
</comment>